<keyword evidence="1" id="KW-0732">Signal</keyword>
<dbReference type="PROSITE" id="PS51257">
    <property type="entry name" value="PROKAR_LIPOPROTEIN"/>
    <property type="match status" value="1"/>
</dbReference>
<gene>
    <name evidence="3" type="ORF">HCZ30_07275</name>
</gene>
<sequence length="160" mass="16933">MKKLLAAAGLSLLAACQIVTIGPDGNVVAEAQEPVTITPATTGIGALLVAERRVQGLGPMEESPLLSRVAEAHAKDMLARGYFGHENPEGQSAWQRGTAAGYCSFVISENLGAGDISQAGMVAEWMASSGHRKNILDPRFARYGFARVEDYWVLMLAAAC</sequence>
<dbReference type="PANTHER" id="PTHR31157">
    <property type="entry name" value="SCP DOMAIN-CONTAINING PROTEIN"/>
    <property type="match status" value="1"/>
</dbReference>
<dbReference type="InterPro" id="IPR035940">
    <property type="entry name" value="CAP_sf"/>
</dbReference>
<feature type="domain" description="SCP" evidence="2">
    <location>
        <begin position="51"/>
        <end position="150"/>
    </location>
</feature>
<evidence type="ECO:0000313" key="3">
    <source>
        <dbReference type="EMBL" id="NIY72234.1"/>
    </source>
</evidence>
<evidence type="ECO:0000256" key="1">
    <source>
        <dbReference type="SAM" id="SignalP"/>
    </source>
</evidence>
<dbReference type="CDD" id="cd05379">
    <property type="entry name" value="CAP_bacterial"/>
    <property type="match status" value="1"/>
</dbReference>
<evidence type="ECO:0000313" key="4">
    <source>
        <dbReference type="Proteomes" id="UP000709466"/>
    </source>
</evidence>
<dbReference type="Proteomes" id="UP000709466">
    <property type="component" value="Unassembled WGS sequence"/>
</dbReference>
<reference evidence="3 4" key="1">
    <citation type="submission" date="2020-03" db="EMBL/GenBank/DDBJ databases">
        <title>Bacterial isolates of synthetic phycosphere.</title>
        <authorList>
            <person name="Fu H."/>
            <person name="Moran M.A."/>
        </authorList>
    </citation>
    <scope>NUCLEOTIDE SEQUENCE [LARGE SCALE GENOMIC DNA]</scope>
    <source>
        <strain evidence="3 4">HF1</strain>
    </source>
</reference>
<dbReference type="Pfam" id="PF00188">
    <property type="entry name" value="CAP"/>
    <property type="match status" value="1"/>
</dbReference>
<organism evidence="3 4">
    <name type="scientific">Marivivens donghaensis</name>
    <dbReference type="NCBI Taxonomy" id="1699413"/>
    <lineage>
        <taxon>Bacteria</taxon>
        <taxon>Pseudomonadati</taxon>
        <taxon>Pseudomonadota</taxon>
        <taxon>Alphaproteobacteria</taxon>
        <taxon>Rhodobacterales</taxon>
        <taxon>Paracoccaceae</taxon>
        <taxon>Marivivens group</taxon>
        <taxon>Marivivens</taxon>
    </lineage>
</organism>
<protein>
    <submittedName>
        <fullName evidence="3">CAP domain-containing protein</fullName>
    </submittedName>
</protein>
<comment type="caution">
    <text evidence="3">The sequence shown here is derived from an EMBL/GenBank/DDBJ whole genome shotgun (WGS) entry which is preliminary data.</text>
</comment>
<dbReference type="RefSeq" id="WP_167637620.1">
    <property type="nucleotide sequence ID" value="NZ_JAATOP010000004.1"/>
</dbReference>
<dbReference type="EMBL" id="JAATOP010000004">
    <property type="protein sequence ID" value="NIY72234.1"/>
    <property type="molecule type" value="Genomic_DNA"/>
</dbReference>
<dbReference type="InterPro" id="IPR014044">
    <property type="entry name" value="CAP_dom"/>
</dbReference>
<dbReference type="SUPFAM" id="SSF55797">
    <property type="entry name" value="PR-1-like"/>
    <property type="match status" value="1"/>
</dbReference>
<dbReference type="Gene3D" id="3.40.33.10">
    <property type="entry name" value="CAP"/>
    <property type="match status" value="1"/>
</dbReference>
<feature type="signal peptide" evidence="1">
    <location>
        <begin position="1"/>
        <end position="21"/>
    </location>
</feature>
<dbReference type="PANTHER" id="PTHR31157:SF1">
    <property type="entry name" value="SCP DOMAIN-CONTAINING PROTEIN"/>
    <property type="match status" value="1"/>
</dbReference>
<keyword evidence="4" id="KW-1185">Reference proteome</keyword>
<name>A0ABX0VZ63_9RHOB</name>
<proteinExistence type="predicted"/>
<accession>A0ABX0VZ63</accession>
<evidence type="ECO:0000259" key="2">
    <source>
        <dbReference type="Pfam" id="PF00188"/>
    </source>
</evidence>
<feature type="chain" id="PRO_5045421548" evidence="1">
    <location>
        <begin position="22"/>
        <end position="160"/>
    </location>
</feature>